<dbReference type="RefSeq" id="WP_111499394.1">
    <property type="nucleotide sequence ID" value="NZ_QKYN01000016.1"/>
</dbReference>
<evidence type="ECO:0000313" key="5">
    <source>
        <dbReference type="EMBL" id="RAG86975.1"/>
    </source>
</evidence>
<dbReference type="GO" id="GO:0046353">
    <property type="term" value="F:aminoglycoside 3-N-acetyltransferase activity"/>
    <property type="evidence" value="ECO:0007669"/>
    <property type="project" value="UniProtKB-EC"/>
</dbReference>
<dbReference type="Pfam" id="PF02522">
    <property type="entry name" value="Antibiotic_NAT"/>
    <property type="match status" value="1"/>
</dbReference>
<keyword evidence="6" id="KW-1185">Reference proteome</keyword>
<dbReference type="GO" id="GO:0046677">
    <property type="term" value="P:response to antibiotic"/>
    <property type="evidence" value="ECO:0007669"/>
    <property type="project" value="UniProtKB-KW"/>
</dbReference>
<comment type="catalytic activity">
    <reaction evidence="4">
        <text>a 2-deoxystreptamine antibiotic + acetyl-CoA = an N(3)-acetyl-2-deoxystreptamine antibiotic + CoA + H(+)</text>
        <dbReference type="Rhea" id="RHEA:12665"/>
        <dbReference type="ChEBI" id="CHEBI:15378"/>
        <dbReference type="ChEBI" id="CHEBI:57287"/>
        <dbReference type="ChEBI" id="CHEBI:57288"/>
        <dbReference type="ChEBI" id="CHEBI:57921"/>
        <dbReference type="ChEBI" id="CHEBI:77452"/>
        <dbReference type="EC" id="2.3.1.81"/>
    </reaction>
</comment>
<keyword evidence="4" id="KW-0046">Antibiotic resistance</keyword>
<evidence type="ECO:0000313" key="6">
    <source>
        <dbReference type="Proteomes" id="UP000248889"/>
    </source>
</evidence>
<comment type="similarity">
    <text evidence="1 4">Belongs to the antibiotic N-acetyltransferase family.</text>
</comment>
<reference evidence="5 6" key="1">
    <citation type="submission" date="2018-06" db="EMBL/GenBank/DDBJ databases">
        <title>Streptacidiphilus pinicola sp. nov., isolated from pine grove soil.</title>
        <authorList>
            <person name="Roh S.G."/>
            <person name="Park S."/>
            <person name="Kim M.-K."/>
            <person name="Yun B.-R."/>
            <person name="Park J."/>
            <person name="Kim M.J."/>
            <person name="Kim Y.S."/>
            <person name="Kim S.B."/>
        </authorList>
    </citation>
    <scope>NUCLEOTIDE SEQUENCE [LARGE SCALE GENOMIC DNA]</scope>
    <source>
        <strain evidence="5 6">MMS16-CNU450</strain>
    </source>
</reference>
<protein>
    <recommendedName>
        <fullName evidence="4">Aminoglycoside N(3)-acetyltransferase</fullName>
        <ecNumber evidence="4">2.3.1.-</ecNumber>
    </recommendedName>
</protein>
<dbReference type="Proteomes" id="UP000248889">
    <property type="component" value="Unassembled WGS sequence"/>
</dbReference>
<comment type="caution">
    <text evidence="5">The sequence shown here is derived from an EMBL/GenBank/DDBJ whole genome shotgun (WGS) entry which is preliminary data.</text>
</comment>
<dbReference type="SUPFAM" id="SSF110710">
    <property type="entry name" value="TTHA0583/YokD-like"/>
    <property type="match status" value="1"/>
</dbReference>
<dbReference type="PANTHER" id="PTHR11104:SF0">
    <property type="entry name" value="SPBETA PROPHAGE-DERIVED AMINOGLYCOSIDE N(3')-ACETYLTRANSFERASE-LIKE PROTEIN YOKD"/>
    <property type="match status" value="1"/>
</dbReference>
<dbReference type="InterPro" id="IPR003679">
    <property type="entry name" value="Amioglycoside_AcTrfase"/>
</dbReference>
<accession>A0A2X0KD31</accession>
<evidence type="ECO:0000256" key="4">
    <source>
        <dbReference type="RuleBase" id="RU365031"/>
    </source>
</evidence>
<keyword evidence="3 4" id="KW-0012">Acyltransferase</keyword>
<dbReference type="AlphaFoldDB" id="A0A2X0KD31"/>
<dbReference type="PANTHER" id="PTHR11104">
    <property type="entry name" value="AMINOGLYCOSIDE N3-ACETYLTRANSFERASE"/>
    <property type="match status" value="1"/>
</dbReference>
<keyword evidence="2 4" id="KW-0808">Transferase</keyword>
<dbReference type="OrthoDB" id="7330654at2"/>
<evidence type="ECO:0000256" key="1">
    <source>
        <dbReference type="ARBA" id="ARBA00006383"/>
    </source>
</evidence>
<proteinExistence type="inferred from homology"/>
<evidence type="ECO:0000256" key="3">
    <source>
        <dbReference type="ARBA" id="ARBA00023315"/>
    </source>
</evidence>
<gene>
    <name evidence="5" type="ORF">DN069_03890</name>
</gene>
<evidence type="ECO:0000256" key="2">
    <source>
        <dbReference type="ARBA" id="ARBA00022679"/>
    </source>
</evidence>
<dbReference type="InterPro" id="IPR028345">
    <property type="entry name" value="Antibiotic_NAT-like"/>
</dbReference>
<dbReference type="EMBL" id="QKYN01000016">
    <property type="protein sequence ID" value="RAG86975.1"/>
    <property type="molecule type" value="Genomic_DNA"/>
</dbReference>
<sequence length="263" mass="28133">MADWTEDDLQLGLKRLGVEPGGVLFVQASLRRVGPVVGGAAAVLRALRLAVGDSGTLVAYTATPENSRTSPLYRAATAGLSAAALAAYHEAMPPFDRRNSPCSPTMGRLSEELRRTPGALRSAHPQTSFAALGPAAGEITWEHPLEQHLGPDSPLGRLYGLRAQALLLGTGPRTFTPFHLLDYQRADHPRRRYSARVLDERGQAVWRHFTGLDFDDSGFGELGRRVAPLVPVRHGRVGSATAALVPLRAAVDAAATLPSLVWA</sequence>
<dbReference type="EC" id="2.3.1.-" evidence="4"/>
<organism evidence="5 6">
    <name type="scientific">Streptacidiphilus pinicola</name>
    <dbReference type="NCBI Taxonomy" id="2219663"/>
    <lineage>
        <taxon>Bacteria</taxon>
        <taxon>Bacillati</taxon>
        <taxon>Actinomycetota</taxon>
        <taxon>Actinomycetes</taxon>
        <taxon>Kitasatosporales</taxon>
        <taxon>Streptomycetaceae</taxon>
        <taxon>Streptacidiphilus</taxon>
    </lineage>
</organism>
<name>A0A2X0KD31_9ACTN</name>